<evidence type="ECO:0000313" key="2">
    <source>
        <dbReference type="Proteomes" id="UP000184041"/>
    </source>
</evidence>
<dbReference type="Proteomes" id="UP000184041">
    <property type="component" value="Unassembled WGS sequence"/>
</dbReference>
<protein>
    <submittedName>
        <fullName evidence="1">Uncharacterized protein</fullName>
    </submittedName>
</protein>
<organism evidence="1 2">
    <name type="scientific">Fodinibius roseus</name>
    <dbReference type="NCBI Taxonomy" id="1194090"/>
    <lineage>
        <taxon>Bacteria</taxon>
        <taxon>Pseudomonadati</taxon>
        <taxon>Balneolota</taxon>
        <taxon>Balneolia</taxon>
        <taxon>Balneolales</taxon>
        <taxon>Balneolaceae</taxon>
        <taxon>Fodinibius</taxon>
    </lineage>
</organism>
<name>A0A1M4TSL0_9BACT</name>
<evidence type="ECO:0000313" key="1">
    <source>
        <dbReference type="EMBL" id="SHE47433.1"/>
    </source>
</evidence>
<dbReference type="AlphaFoldDB" id="A0A1M4TSL0"/>
<keyword evidence="2" id="KW-1185">Reference proteome</keyword>
<dbReference type="EMBL" id="FQUS01000001">
    <property type="protein sequence ID" value="SHE47433.1"/>
    <property type="molecule type" value="Genomic_DNA"/>
</dbReference>
<sequence>MKPNQTNLPTTVLEPGEIYHNLSVYHFIAEQS</sequence>
<accession>A0A1M4TSL0</accession>
<proteinExistence type="predicted"/>
<gene>
    <name evidence="1" type="ORF">SAMN05443144_101374</name>
</gene>
<reference evidence="1 2" key="1">
    <citation type="submission" date="2016-11" db="EMBL/GenBank/DDBJ databases">
        <authorList>
            <person name="Jaros S."/>
            <person name="Januszkiewicz K."/>
            <person name="Wedrychowicz H."/>
        </authorList>
    </citation>
    <scope>NUCLEOTIDE SEQUENCE [LARGE SCALE GENOMIC DNA]</scope>
    <source>
        <strain evidence="1 2">DSM 21986</strain>
    </source>
</reference>